<dbReference type="GO" id="GO:0008381">
    <property type="term" value="F:mechanosensitive monoatomic ion channel activity"/>
    <property type="evidence" value="ECO:0007669"/>
    <property type="project" value="UniProtKB-ARBA"/>
</dbReference>
<dbReference type="Gene3D" id="2.30.30.60">
    <property type="match status" value="1"/>
</dbReference>
<feature type="transmembrane region" description="Helical" evidence="7">
    <location>
        <begin position="91"/>
        <end position="113"/>
    </location>
</feature>
<evidence type="ECO:0000256" key="5">
    <source>
        <dbReference type="ARBA" id="ARBA00022989"/>
    </source>
</evidence>
<evidence type="ECO:0000259" key="10">
    <source>
        <dbReference type="Pfam" id="PF21088"/>
    </source>
</evidence>
<evidence type="ECO:0000259" key="9">
    <source>
        <dbReference type="Pfam" id="PF21082"/>
    </source>
</evidence>
<comment type="subcellular location">
    <subcellularLocation>
        <location evidence="1">Cell membrane</location>
        <topology evidence="1">Multi-pass membrane protein</topology>
    </subcellularLocation>
</comment>
<dbReference type="Pfam" id="PF21088">
    <property type="entry name" value="MS_channel_1st"/>
    <property type="match status" value="1"/>
</dbReference>
<keyword evidence="4 7" id="KW-0812">Transmembrane</keyword>
<dbReference type="InterPro" id="IPR006685">
    <property type="entry name" value="MscS_channel_2nd"/>
</dbReference>
<dbReference type="EMBL" id="FWZT01000014">
    <property type="protein sequence ID" value="SMF47564.1"/>
    <property type="molecule type" value="Genomic_DNA"/>
</dbReference>
<evidence type="ECO:0000256" key="6">
    <source>
        <dbReference type="ARBA" id="ARBA00023136"/>
    </source>
</evidence>
<evidence type="ECO:0000256" key="7">
    <source>
        <dbReference type="SAM" id="Phobius"/>
    </source>
</evidence>
<feature type="domain" description="Mechanosensitive ion channel MscS" evidence="8">
    <location>
        <begin position="182"/>
        <end position="248"/>
    </location>
</feature>
<keyword evidence="5 7" id="KW-1133">Transmembrane helix</keyword>
<feature type="transmembrane region" description="Helical" evidence="7">
    <location>
        <begin position="159"/>
        <end position="179"/>
    </location>
</feature>
<dbReference type="PANTHER" id="PTHR30566:SF25">
    <property type="entry name" value="INNER MEMBRANE PROTEIN"/>
    <property type="match status" value="1"/>
</dbReference>
<comment type="similarity">
    <text evidence="2">Belongs to the MscS (TC 1.A.23) family.</text>
</comment>
<evidence type="ECO:0000256" key="1">
    <source>
        <dbReference type="ARBA" id="ARBA00004651"/>
    </source>
</evidence>
<proteinExistence type="inferred from homology"/>
<dbReference type="InterPro" id="IPR010920">
    <property type="entry name" value="LSM_dom_sf"/>
</dbReference>
<gene>
    <name evidence="11" type="ORF">SAMN06296036_114147</name>
</gene>
<dbReference type="InterPro" id="IPR049278">
    <property type="entry name" value="MS_channel_C"/>
</dbReference>
<protein>
    <submittedName>
        <fullName evidence="11">Small-conductance mechanosensitive channel</fullName>
    </submittedName>
</protein>
<evidence type="ECO:0000256" key="4">
    <source>
        <dbReference type="ARBA" id="ARBA00022692"/>
    </source>
</evidence>
<evidence type="ECO:0000256" key="2">
    <source>
        <dbReference type="ARBA" id="ARBA00008017"/>
    </source>
</evidence>
<sequence>MLQPLSELLDQKLWSIPVSDYLISASLFLSIVILAPMIIRALLNLLQKIVPDESFKDLIRNRSIRFYRWFYFVLAAMLATNSFPLPERVQFVINLVSTSLILIQILIISSKLIRFSVSKSSLGRDSDGHMTAINQNLASIMVIFVWALAFLILFDNFGFNVATLIAGLGVGGIAIGLALQTVLGDVFASFAIGLDKPFEIGDFVILGDFLGTVERVGLKTTRIRSLGGELLIFSNSDLINSRIRNYKKMRERRIVFKFGVTYDTDQSQLEDIPSTVKSIIDEVEGTRFDRAHFQQFGDFSLDFEVVYYVLNPDYNTYMDTQQKINFELRRRFIDAGISFAFPTRTIDFPAWEKSLNAPDRNPSEMQDRT</sequence>
<dbReference type="SUPFAM" id="SSF82861">
    <property type="entry name" value="Mechanosensitive channel protein MscS (YggB), transmembrane region"/>
    <property type="match status" value="1"/>
</dbReference>
<feature type="domain" description="Mechanosensitive ion channel transmembrane helices 2/3" evidence="10">
    <location>
        <begin position="142"/>
        <end position="180"/>
    </location>
</feature>
<evidence type="ECO:0000256" key="3">
    <source>
        <dbReference type="ARBA" id="ARBA00022475"/>
    </source>
</evidence>
<dbReference type="InterPro" id="IPR023408">
    <property type="entry name" value="MscS_beta-dom_sf"/>
</dbReference>
<evidence type="ECO:0000313" key="11">
    <source>
        <dbReference type="EMBL" id="SMF47564.1"/>
    </source>
</evidence>
<feature type="domain" description="Mechanosensitive ion channel MscS C-terminal" evidence="9">
    <location>
        <begin position="254"/>
        <end position="339"/>
    </location>
</feature>
<keyword evidence="6 7" id="KW-0472">Membrane</keyword>
<dbReference type="PANTHER" id="PTHR30566">
    <property type="entry name" value="YNAI-RELATED MECHANOSENSITIVE ION CHANNEL"/>
    <property type="match status" value="1"/>
</dbReference>
<dbReference type="GO" id="GO:0005886">
    <property type="term" value="C:plasma membrane"/>
    <property type="evidence" value="ECO:0007669"/>
    <property type="project" value="UniProtKB-SubCell"/>
</dbReference>
<feature type="transmembrane region" description="Helical" evidence="7">
    <location>
        <begin position="66"/>
        <end position="85"/>
    </location>
</feature>
<dbReference type="SUPFAM" id="SSF82689">
    <property type="entry name" value="Mechanosensitive channel protein MscS (YggB), C-terminal domain"/>
    <property type="match status" value="1"/>
</dbReference>
<dbReference type="InterPro" id="IPR049142">
    <property type="entry name" value="MS_channel_1st"/>
</dbReference>
<feature type="transmembrane region" description="Helical" evidence="7">
    <location>
        <begin position="21"/>
        <end position="46"/>
    </location>
</feature>
<dbReference type="Pfam" id="PF00924">
    <property type="entry name" value="MS_channel_2nd"/>
    <property type="match status" value="1"/>
</dbReference>
<feature type="transmembrane region" description="Helical" evidence="7">
    <location>
        <begin position="133"/>
        <end position="153"/>
    </location>
</feature>
<dbReference type="RefSeq" id="WP_200820742.1">
    <property type="nucleotide sequence ID" value="NZ_FWZT01000014.1"/>
</dbReference>
<organism evidence="11 12">
    <name type="scientific">Pseudobacteriovorax antillogorgiicola</name>
    <dbReference type="NCBI Taxonomy" id="1513793"/>
    <lineage>
        <taxon>Bacteria</taxon>
        <taxon>Pseudomonadati</taxon>
        <taxon>Bdellovibrionota</taxon>
        <taxon>Oligoflexia</taxon>
        <taxon>Oligoflexales</taxon>
        <taxon>Pseudobacteriovoracaceae</taxon>
        <taxon>Pseudobacteriovorax</taxon>
    </lineage>
</organism>
<dbReference type="STRING" id="1513793.SAMN06296036_114147"/>
<dbReference type="Pfam" id="PF21082">
    <property type="entry name" value="MS_channel_3rd"/>
    <property type="match status" value="1"/>
</dbReference>
<keyword evidence="3" id="KW-1003">Cell membrane</keyword>
<dbReference type="InterPro" id="IPR011014">
    <property type="entry name" value="MscS_channel_TM-2"/>
</dbReference>
<dbReference type="Gene3D" id="1.10.287.1260">
    <property type="match status" value="1"/>
</dbReference>
<dbReference type="AlphaFoldDB" id="A0A1Y6CBW9"/>
<accession>A0A1Y6CBW9</accession>
<dbReference type="Gene3D" id="3.30.70.100">
    <property type="match status" value="1"/>
</dbReference>
<dbReference type="SUPFAM" id="SSF50182">
    <property type="entry name" value="Sm-like ribonucleoproteins"/>
    <property type="match status" value="1"/>
</dbReference>
<evidence type="ECO:0000313" key="12">
    <source>
        <dbReference type="Proteomes" id="UP000192907"/>
    </source>
</evidence>
<keyword evidence="12" id="KW-1185">Reference proteome</keyword>
<dbReference type="Proteomes" id="UP000192907">
    <property type="component" value="Unassembled WGS sequence"/>
</dbReference>
<reference evidence="12" key="1">
    <citation type="submission" date="2017-04" db="EMBL/GenBank/DDBJ databases">
        <authorList>
            <person name="Varghese N."/>
            <person name="Submissions S."/>
        </authorList>
    </citation>
    <scope>NUCLEOTIDE SEQUENCE [LARGE SCALE GENOMIC DNA]</scope>
    <source>
        <strain evidence="12">RKEM611</strain>
    </source>
</reference>
<evidence type="ECO:0000259" key="8">
    <source>
        <dbReference type="Pfam" id="PF00924"/>
    </source>
</evidence>
<name>A0A1Y6CBW9_9BACT</name>
<dbReference type="InterPro" id="IPR011066">
    <property type="entry name" value="MscS_channel_C_sf"/>
</dbReference>